<dbReference type="RefSeq" id="WP_147082411.1">
    <property type="nucleotide sequence ID" value="NZ_VOQR01000001.1"/>
</dbReference>
<evidence type="ECO:0000313" key="2">
    <source>
        <dbReference type="Proteomes" id="UP000321250"/>
    </source>
</evidence>
<dbReference type="OrthoDB" id="7559117at2"/>
<keyword evidence="2" id="KW-1185">Reference proteome</keyword>
<dbReference type="Proteomes" id="UP000321250">
    <property type="component" value="Unassembled WGS sequence"/>
</dbReference>
<organism evidence="1 2">
    <name type="scientific">Sphingomonas ginsenosidivorax</name>
    <dbReference type="NCBI Taxonomy" id="862135"/>
    <lineage>
        <taxon>Bacteria</taxon>
        <taxon>Pseudomonadati</taxon>
        <taxon>Pseudomonadota</taxon>
        <taxon>Alphaproteobacteria</taxon>
        <taxon>Sphingomonadales</taxon>
        <taxon>Sphingomonadaceae</taxon>
        <taxon>Sphingomonas</taxon>
    </lineage>
</organism>
<proteinExistence type="predicted"/>
<accession>A0A5C6UGI3</accession>
<gene>
    <name evidence="1" type="ORF">FSB78_10205</name>
</gene>
<dbReference type="EMBL" id="VOQR01000001">
    <property type="protein sequence ID" value="TXC71276.1"/>
    <property type="molecule type" value="Genomic_DNA"/>
</dbReference>
<reference evidence="1 2" key="1">
    <citation type="journal article" date="2013" name="Antonie Van Leeuwenhoek">
        <title>Sphingomonas ginsenosidivorax sp. nov., with the ability to transform ginsenosides.</title>
        <authorList>
            <person name="Jin X.F."/>
            <person name="Kim J.K."/>
            <person name="Liu Q.M."/>
            <person name="Kang M.S."/>
            <person name="He D."/>
            <person name="Jin F.X."/>
            <person name="Kim S.C."/>
            <person name="Im W.T."/>
        </authorList>
    </citation>
    <scope>NUCLEOTIDE SEQUENCE [LARGE SCALE GENOMIC DNA]</scope>
    <source>
        <strain evidence="1 2">KHI67</strain>
    </source>
</reference>
<evidence type="ECO:0000313" key="1">
    <source>
        <dbReference type="EMBL" id="TXC71276.1"/>
    </source>
</evidence>
<name>A0A5C6UGI3_9SPHN</name>
<dbReference type="AlphaFoldDB" id="A0A5C6UGI3"/>
<comment type="caution">
    <text evidence="1">The sequence shown here is derived from an EMBL/GenBank/DDBJ whole genome shotgun (WGS) entry which is preliminary data.</text>
</comment>
<sequence>MHYSYDDRTVHFTEWANLDADSRAAITAWAAKGTLGLSPEGMYREMFDSFIAPHELGHYLQDVAKRWKGMSGWDAELEANRIGIAFWSLQPGPEGRVEARIENITRFLDDVPSPVPAGDTAEAFFNRNYAAFSRGEEGPLNAMNYSWFQALMFKTALRERGDHPFCKLVALNKAA</sequence>
<protein>
    <submittedName>
        <fullName evidence="1">Uncharacterized protein</fullName>
    </submittedName>
</protein>